<organism evidence="3 4">
    <name type="scientific">Thalassotalea litorea</name>
    <dbReference type="NCBI Taxonomy" id="2020715"/>
    <lineage>
        <taxon>Bacteria</taxon>
        <taxon>Pseudomonadati</taxon>
        <taxon>Pseudomonadota</taxon>
        <taxon>Gammaproteobacteria</taxon>
        <taxon>Alteromonadales</taxon>
        <taxon>Colwelliaceae</taxon>
        <taxon>Thalassotalea</taxon>
    </lineage>
</organism>
<feature type="domain" description="Alginate export" evidence="2">
    <location>
        <begin position="37"/>
        <end position="272"/>
    </location>
</feature>
<dbReference type="EMBL" id="VCBC01000011">
    <property type="protein sequence ID" value="TLU64268.1"/>
    <property type="molecule type" value="Genomic_DNA"/>
</dbReference>
<evidence type="ECO:0000256" key="1">
    <source>
        <dbReference type="SAM" id="SignalP"/>
    </source>
</evidence>
<dbReference type="Gene3D" id="2.40.160.10">
    <property type="entry name" value="Porin"/>
    <property type="match status" value="1"/>
</dbReference>
<dbReference type="InterPro" id="IPR025388">
    <property type="entry name" value="Alginate_export_dom"/>
</dbReference>
<reference evidence="3 4" key="1">
    <citation type="submission" date="2019-05" db="EMBL/GenBank/DDBJ databases">
        <title>Genome sequences of Thalassotalea litorea 1K03283.</title>
        <authorList>
            <person name="Zhang D."/>
        </authorList>
    </citation>
    <scope>NUCLEOTIDE SEQUENCE [LARGE SCALE GENOMIC DNA]</scope>
    <source>
        <strain evidence="3 4">MCCC 1K03283</strain>
    </source>
</reference>
<dbReference type="Pfam" id="PF13372">
    <property type="entry name" value="Alginate_exp"/>
    <property type="match status" value="1"/>
</dbReference>
<dbReference type="OrthoDB" id="9767539at2"/>
<dbReference type="RefSeq" id="WP_138320251.1">
    <property type="nucleotide sequence ID" value="NZ_VCBC01000011.1"/>
</dbReference>
<comment type="caution">
    <text evidence="3">The sequence shown here is derived from an EMBL/GenBank/DDBJ whole genome shotgun (WGS) entry which is preliminary data.</text>
</comment>
<keyword evidence="1" id="KW-0732">Signal</keyword>
<dbReference type="AlphaFoldDB" id="A0A5R9IQU7"/>
<dbReference type="InterPro" id="IPR023614">
    <property type="entry name" value="Porin_dom_sf"/>
</dbReference>
<sequence length="400" mass="43685">MLTTKNLLPNAIKSALLITLLAPVAHSAFADAGSAKVDFRLRHESVSQDNALKDADALTLRTTLSYTTPSVGNFSGVVEFEDSRAVFGVDDYNNTLGMNTDYSVIADPETTELDQGFVQYSNAGFAAKVGRQVITLDNHRFVGHVGWRQDKQTFDAATLSYGGIDDLTMQYSYITQRNRIFAEQRDLDSKDHLFNVGYKTSLGTLTGYGYLLDEDTGITKTYDTWGLRFAGKSAGETLSFLYTGEYATQSSEINGSEFDADYYLLEGGVVFSGITAKVGYEVLGSDDGAYGFSTPLATLHKFNGWTDQFLGTPAQGLEDAYISLSGKLLSGSWLVAYHDFSANDGTADIDDFGSEWDAQYTMAFAKHYSAGVKVGLYQSGDNATGKVDTDKVWFWLGAKF</sequence>
<gene>
    <name evidence="3" type="ORF">FE810_11715</name>
</gene>
<keyword evidence="4" id="KW-1185">Reference proteome</keyword>
<accession>A0A5R9IQU7</accession>
<evidence type="ECO:0000313" key="4">
    <source>
        <dbReference type="Proteomes" id="UP000307790"/>
    </source>
</evidence>
<dbReference type="Proteomes" id="UP000307790">
    <property type="component" value="Unassembled WGS sequence"/>
</dbReference>
<name>A0A5R9IQU7_9GAMM</name>
<feature type="signal peptide" evidence="1">
    <location>
        <begin position="1"/>
        <end position="30"/>
    </location>
</feature>
<proteinExistence type="predicted"/>
<protein>
    <recommendedName>
        <fullName evidence="2">Alginate export domain-containing protein</fullName>
    </recommendedName>
</protein>
<evidence type="ECO:0000313" key="3">
    <source>
        <dbReference type="EMBL" id="TLU64268.1"/>
    </source>
</evidence>
<feature type="chain" id="PRO_5024304309" description="Alginate export domain-containing protein" evidence="1">
    <location>
        <begin position="31"/>
        <end position="400"/>
    </location>
</feature>
<evidence type="ECO:0000259" key="2">
    <source>
        <dbReference type="Pfam" id="PF13372"/>
    </source>
</evidence>